<gene>
    <name evidence="1" type="ORF">CY0110_04768</name>
</gene>
<organism evidence="1 2">
    <name type="scientific">Crocosphaera chwakensis CCY0110</name>
    <dbReference type="NCBI Taxonomy" id="391612"/>
    <lineage>
        <taxon>Bacteria</taxon>
        <taxon>Bacillati</taxon>
        <taxon>Cyanobacteriota</taxon>
        <taxon>Cyanophyceae</taxon>
        <taxon>Oscillatoriophycideae</taxon>
        <taxon>Chroococcales</taxon>
        <taxon>Aphanothecaceae</taxon>
        <taxon>Crocosphaera</taxon>
        <taxon>Crocosphaera chwakensis</taxon>
    </lineage>
</organism>
<evidence type="ECO:0000313" key="1">
    <source>
        <dbReference type="EMBL" id="EAZ90350.1"/>
    </source>
</evidence>
<protein>
    <recommendedName>
        <fullName evidence="3">DUF2281 domain-containing protein</fullName>
    </recommendedName>
</protein>
<reference evidence="1 2" key="1">
    <citation type="submission" date="2007-03" db="EMBL/GenBank/DDBJ databases">
        <authorList>
            <person name="Stal L."/>
            <person name="Ferriera S."/>
            <person name="Johnson J."/>
            <person name="Kravitz S."/>
            <person name="Beeson K."/>
            <person name="Sutton G."/>
            <person name="Rogers Y.-H."/>
            <person name="Friedman R."/>
            <person name="Frazier M."/>
            <person name="Venter J.C."/>
        </authorList>
    </citation>
    <scope>NUCLEOTIDE SEQUENCE [LARGE SCALE GENOMIC DNA]</scope>
    <source>
        <strain evidence="1 2">CCY0110</strain>
    </source>
</reference>
<comment type="caution">
    <text evidence="1">The sequence shown here is derived from an EMBL/GenBank/DDBJ whole genome shotgun (WGS) entry which is preliminary data.</text>
</comment>
<dbReference type="AlphaFoldDB" id="A3IT46"/>
<dbReference type="EMBL" id="AAXW01000026">
    <property type="protein sequence ID" value="EAZ90350.1"/>
    <property type="molecule type" value="Genomic_DNA"/>
</dbReference>
<name>A3IT46_9CHRO</name>
<proteinExistence type="predicted"/>
<evidence type="ECO:0000313" key="2">
    <source>
        <dbReference type="Proteomes" id="UP000003781"/>
    </source>
</evidence>
<sequence length="87" mass="10122">MNSLRLQTRINEKLSNLSSEQLNTVLEFIESIEILEAKKKAPQQTIIEKMGGYPEFLLEGSENLSDRDVRKKTIAKKIKEKHQKRHT</sequence>
<dbReference type="Proteomes" id="UP000003781">
    <property type="component" value="Unassembled WGS sequence"/>
</dbReference>
<dbReference type="OrthoDB" id="462675at2"/>
<keyword evidence="2" id="KW-1185">Reference proteome</keyword>
<dbReference type="RefSeq" id="WP_008276551.1">
    <property type="nucleotide sequence ID" value="NZ_AAXW01000026.1"/>
</dbReference>
<accession>A3IT46</accession>
<evidence type="ECO:0008006" key="3">
    <source>
        <dbReference type="Google" id="ProtNLM"/>
    </source>
</evidence>